<sequence length="123" mass="13853">MSGIDFSKYPKAQELMKECNIEDKAENIVWLRYGKSDAAILIAEMHQMCKAGLSDSIPLRNRSKNAANFYYRGVGSYLHVFAKEQARSELGLSNRDVSQIFKHQGIVGGVRHVQMDLESSTNI</sequence>
<comment type="caution">
    <text evidence="1">The sequence shown here is derived from an EMBL/GenBank/DDBJ whole genome shotgun (WGS) entry which is preliminary data.</text>
</comment>
<reference evidence="2" key="1">
    <citation type="journal article" date="2019" name="Int. J. Syst. Evol. Microbiol.">
        <title>The Global Catalogue of Microorganisms (GCM) 10K type strain sequencing project: providing services to taxonomists for standard genome sequencing and annotation.</title>
        <authorList>
            <consortium name="The Broad Institute Genomics Platform"/>
            <consortium name="The Broad Institute Genome Sequencing Center for Infectious Disease"/>
            <person name="Wu L."/>
            <person name="Ma J."/>
        </authorList>
    </citation>
    <scope>NUCLEOTIDE SEQUENCE [LARGE SCALE GENOMIC DNA]</scope>
    <source>
        <strain evidence="2">KACC 11904</strain>
    </source>
</reference>
<evidence type="ECO:0000313" key="2">
    <source>
        <dbReference type="Proteomes" id="UP001596044"/>
    </source>
</evidence>
<protein>
    <submittedName>
        <fullName evidence="1">Uncharacterized protein</fullName>
    </submittedName>
</protein>
<name>A0ABW0K8N5_9BACL</name>
<organism evidence="1 2">
    <name type="scientific">Paenibacillus aestuarii</name>
    <dbReference type="NCBI Taxonomy" id="516965"/>
    <lineage>
        <taxon>Bacteria</taxon>
        <taxon>Bacillati</taxon>
        <taxon>Bacillota</taxon>
        <taxon>Bacilli</taxon>
        <taxon>Bacillales</taxon>
        <taxon>Paenibacillaceae</taxon>
        <taxon>Paenibacillus</taxon>
    </lineage>
</organism>
<dbReference type="RefSeq" id="WP_377524596.1">
    <property type="nucleotide sequence ID" value="NZ_JBHSMJ010000017.1"/>
</dbReference>
<evidence type="ECO:0000313" key="1">
    <source>
        <dbReference type="EMBL" id="MFC5449057.1"/>
    </source>
</evidence>
<keyword evidence="2" id="KW-1185">Reference proteome</keyword>
<gene>
    <name evidence="1" type="ORF">ACFPOG_12350</name>
</gene>
<accession>A0ABW0K8N5</accession>
<dbReference type="EMBL" id="JBHSMJ010000017">
    <property type="protein sequence ID" value="MFC5449057.1"/>
    <property type="molecule type" value="Genomic_DNA"/>
</dbReference>
<proteinExistence type="predicted"/>
<dbReference type="Proteomes" id="UP001596044">
    <property type="component" value="Unassembled WGS sequence"/>
</dbReference>